<dbReference type="STRING" id="683125.SAMN05660206_10495"/>
<sequence>METFVQHLTAALGWSIVHSLWQGALLYSLLCLIYSLWPETKAKYRYSLAYAAQILLLTLFFSTLFFYCWKLFPSSTTLTKDLTLFSPAEFFTTPVNKWAILERMLPWFSSIYILGLLLQLIFFGNSFSKLRQLRRSGLSEAPIEWLLAFQELRHKLSISKEVILQLSDKVATPLTIGYFKPLILFPVAYAAQMDIRQVESILLHELAHIKRNDYLLNLIKVCIETILFFNPFVWLLSKHIDTEREYACDDMVVEQILSPIIYAQALLAIEEQKHISSNPYAMSINGKQHHLLHRIKRITKMEKNYINVKQHLIAIAISTLALGALAWTAPTETKTEEKDTKNTVIIQNKNRILYSEPLIAEEAALPLLTLQTDTTKKKSQVVIINRDTVLTLDEQSLSPEIQHIQAYYNSPEWKEHIAKIEENAKKVGEYYNSPEWKGHIDKIEANAKKVEEYYNSPEWKNQIAKIEENAKKVEEYYNSLEWKNQIAKIEANAKKVEEYYNSAEWKEQLAKIEADARKIGEYYNSVEWKQKVAEIEENARKAVEKAKERDNRTH</sequence>
<accession>A0A1I6S3Q9</accession>
<name>A0A1I6S3Q9_9SPHI</name>
<keyword evidence="5" id="KW-1185">Reference proteome</keyword>
<feature type="coiled-coil region" evidence="1">
    <location>
        <begin position="525"/>
        <end position="552"/>
    </location>
</feature>
<feature type="domain" description="Peptidase M56" evidence="3">
    <location>
        <begin position="107"/>
        <end position="297"/>
    </location>
</feature>
<feature type="transmembrane region" description="Helical" evidence="2">
    <location>
        <begin position="20"/>
        <end position="37"/>
    </location>
</feature>
<keyword evidence="2" id="KW-0812">Transmembrane</keyword>
<gene>
    <name evidence="4" type="ORF">SAMN05660206_10495</name>
</gene>
<dbReference type="InterPro" id="IPR008756">
    <property type="entry name" value="Peptidase_M56"/>
</dbReference>
<evidence type="ECO:0000256" key="1">
    <source>
        <dbReference type="SAM" id="Coils"/>
    </source>
</evidence>
<keyword evidence="1" id="KW-0175">Coiled coil</keyword>
<evidence type="ECO:0000313" key="5">
    <source>
        <dbReference type="Proteomes" id="UP000198785"/>
    </source>
</evidence>
<keyword evidence="2" id="KW-1133">Transmembrane helix</keyword>
<evidence type="ECO:0000313" key="4">
    <source>
        <dbReference type="EMBL" id="SFS71579.1"/>
    </source>
</evidence>
<reference evidence="4 5" key="1">
    <citation type="submission" date="2016-10" db="EMBL/GenBank/DDBJ databases">
        <authorList>
            <person name="de Groot N.N."/>
        </authorList>
    </citation>
    <scope>NUCLEOTIDE SEQUENCE [LARGE SCALE GENOMIC DNA]</scope>
    <source>
        <strain evidence="4 5">DSM 22789</strain>
    </source>
</reference>
<dbReference type="RefSeq" id="WP_093364731.1">
    <property type="nucleotide sequence ID" value="NZ_FOZZ01000004.1"/>
</dbReference>
<dbReference type="Proteomes" id="UP000198785">
    <property type="component" value="Unassembled WGS sequence"/>
</dbReference>
<evidence type="ECO:0000256" key="2">
    <source>
        <dbReference type="SAM" id="Phobius"/>
    </source>
</evidence>
<proteinExistence type="predicted"/>
<feature type="transmembrane region" description="Helical" evidence="2">
    <location>
        <begin position="49"/>
        <end position="72"/>
    </location>
</feature>
<protein>
    <submittedName>
        <fullName evidence="4">Signal transducer regulating beta-lactamase production, contains metallopeptidase domain</fullName>
    </submittedName>
</protein>
<dbReference type="EMBL" id="FOZZ01000004">
    <property type="protein sequence ID" value="SFS71579.1"/>
    <property type="molecule type" value="Genomic_DNA"/>
</dbReference>
<dbReference type="InterPro" id="IPR052173">
    <property type="entry name" value="Beta-lactam_resp_regulator"/>
</dbReference>
<dbReference type="PANTHER" id="PTHR34978">
    <property type="entry name" value="POSSIBLE SENSOR-TRANSDUCER PROTEIN BLAR"/>
    <property type="match status" value="1"/>
</dbReference>
<feature type="transmembrane region" description="Helical" evidence="2">
    <location>
        <begin position="104"/>
        <end position="125"/>
    </location>
</feature>
<organism evidence="4 5">
    <name type="scientific">Sphingobacterium wenxiniae</name>
    <dbReference type="NCBI Taxonomy" id="683125"/>
    <lineage>
        <taxon>Bacteria</taxon>
        <taxon>Pseudomonadati</taxon>
        <taxon>Bacteroidota</taxon>
        <taxon>Sphingobacteriia</taxon>
        <taxon>Sphingobacteriales</taxon>
        <taxon>Sphingobacteriaceae</taxon>
        <taxon>Sphingobacterium</taxon>
    </lineage>
</organism>
<dbReference type="PANTHER" id="PTHR34978:SF3">
    <property type="entry name" value="SLR0241 PROTEIN"/>
    <property type="match status" value="1"/>
</dbReference>
<dbReference type="CDD" id="cd07341">
    <property type="entry name" value="M56_BlaR1_MecR1_like"/>
    <property type="match status" value="1"/>
</dbReference>
<keyword evidence="2" id="KW-0472">Membrane</keyword>
<evidence type="ECO:0000259" key="3">
    <source>
        <dbReference type="Pfam" id="PF05569"/>
    </source>
</evidence>
<dbReference type="AlphaFoldDB" id="A0A1I6S3Q9"/>
<dbReference type="OrthoDB" id="15218at2"/>
<dbReference type="Pfam" id="PF05569">
    <property type="entry name" value="Peptidase_M56"/>
    <property type="match status" value="1"/>
</dbReference>